<keyword evidence="2" id="KW-0479">Metal-binding</keyword>
<evidence type="ECO:0000256" key="4">
    <source>
        <dbReference type="ARBA" id="ARBA00022833"/>
    </source>
</evidence>
<keyword evidence="7" id="KW-1185">Reference proteome</keyword>
<dbReference type="CDD" id="cd06262">
    <property type="entry name" value="metallo-hydrolase-like_MBL-fold"/>
    <property type="match status" value="1"/>
</dbReference>
<dbReference type="SMART" id="SM00849">
    <property type="entry name" value="Lactamase_B"/>
    <property type="match status" value="1"/>
</dbReference>
<gene>
    <name evidence="6" type="ORF">H8876_03345</name>
</gene>
<dbReference type="Pfam" id="PF00753">
    <property type="entry name" value="Lactamase_B"/>
    <property type="match status" value="1"/>
</dbReference>
<organism evidence="6 7">
    <name type="scientific">Lentihominibacter faecis</name>
    <dbReference type="NCBI Taxonomy" id="2764712"/>
    <lineage>
        <taxon>Bacteria</taxon>
        <taxon>Bacillati</taxon>
        <taxon>Bacillota</taxon>
        <taxon>Clostridia</taxon>
        <taxon>Peptostreptococcales</taxon>
        <taxon>Anaerovoracaceae</taxon>
        <taxon>Lentihominibacter</taxon>
    </lineage>
</organism>
<comment type="caution">
    <text evidence="6">The sequence shown here is derived from an EMBL/GenBank/DDBJ whole genome shotgun (WGS) entry which is preliminary data.</text>
</comment>
<comment type="cofactor">
    <cofactor evidence="1">
        <name>Zn(2+)</name>
        <dbReference type="ChEBI" id="CHEBI:29105"/>
    </cofactor>
</comment>
<dbReference type="GO" id="GO:0016787">
    <property type="term" value="F:hydrolase activity"/>
    <property type="evidence" value="ECO:0007669"/>
    <property type="project" value="UniProtKB-KW"/>
</dbReference>
<evidence type="ECO:0000256" key="3">
    <source>
        <dbReference type="ARBA" id="ARBA00022801"/>
    </source>
</evidence>
<dbReference type="EMBL" id="JACRWC010000047">
    <property type="protein sequence ID" value="MBC5999035.1"/>
    <property type="molecule type" value="Genomic_DNA"/>
</dbReference>
<dbReference type="InterPro" id="IPR036866">
    <property type="entry name" value="RibonucZ/Hydroxyglut_hydro"/>
</dbReference>
<accession>A0A923SR45</accession>
<dbReference type="PANTHER" id="PTHR46233">
    <property type="entry name" value="HYDROXYACYLGLUTATHIONE HYDROLASE GLOC"/>
    <property type="match status" value="1"/>
</dbReference>
<evidence type="ECO:0000256" key="2">
    <source>
        <dbReference type="ARBA" id="ARBA00022723"/>
    </source>
</evidence>
<proteinExistence type="predicted"/>
<dbReference type="InterPro" id="IPR001279">
    <property type="entry name" value="Metallo-B-lactamas"/>
</dbReference>
<protein>
    <submittedName>
        <fullName evidence="6">MBL fold metallo-hydrolase</fullName>
    </submittedName>
</protein>
<evidence type="ECO:0000313" key="6">
    <source>
        <dbReference type="EMBL" id="MBC5999035.1"/>
    </source>
</evidence>
<dbReference type="Proteomes" id="UP000644115">
    <property type="component" value="Unassembled WGS sequence"/>
</dbReference>
<sequence length="200" mass="22743">MKIERFIGGMLESNGYVIYQKDGGNCYVIDPGYHAGVFEECIDRHQLHLSGILLTHHHYDHVGAVEKLRDRYDAPVFMHTADCDQYHGRVDVYLEDGDTIDLDGETIRVIHTPGHTRGGVCYFSEKSKVVFTGDTIFNVDIGRTDFEDGSPDQMERSILDKINTWPNDIFIYPGHGDGCTMKKVRQINTEFLDVVKGEEK</sequence>
<evidence type="ECO:0000256" key="1">
    <source>
        <dbReference type="ARBA" id="ARBA00001947"/>
    </source>
</evidence>
<evidence type="ECO:0000259" key="5">
    <source>
        <dbReference type="SMART" id="SM00849"/>
    </source>
</evidence>
<dbReference type="GO" id="GO:0046872">
    <property type="term" value="F:metal ion binding"/>
    <property type="evidence" value="ECO:0007669"/>
    <property type="project" value="UniProtKB-KW"/>
</dbReference>
<dbReference type="Gene3D" id="3.60.15.10">
    <property type="entry name" value="Ribonuclease Z/Hydroxyacylglutathione hydrolase-like"/>
    <property type="match status" value="1"/>
</dbReference>
<name>A0A923SR45_9FIRM</name>
<dbReference type="AlphaFoldDB" id="A0A923SR45"/>
<keyword evidence="3" id="KW-0378">Hydrolase</keyword>
<evidence type="ECO:0000313" key="7">
    <source>
        <dbReference type="Proteomes" id="UP000644115"/>
    </source>
</evidence>
<keyword evidence="4" id="KW-0862">Zinc</keyword>
<dbReference type="RefSeq" id="WP_177265158.1">
    <property type="nucleotide sequence ID" value="NZ_JACRWC010000047.1"/>
</dbReference>
<feature type="domain" description="Metallo-beta-lactamase" evidence="5">
    <location>
        <begin position="12"/>
        <end position="175"/>
    </location>
</feature>
<dbReference type="InterPro" id="IPR051453">
    <property type="entry name" value="MBL_Glyoxalase_II"/>
</dbReference>
<dbReference type="SUPFAM" id="SSF56281">
    <property type="entry name" value="Metallo-hydrolase/oxidoreductase"/>
    <property type="match status" value="1"/>
</dbReference>
<dbReference type="PANTHER" id="PTHR46233:SF3">
    <property type="entry name" value="HYDROXYACYLGLUTATHIONE HYDROLASE GLOC"/>
    <property type="match status" value="1"/>
</dbReference>
<reference evidence="6" key="1">
    <citation type="submission" date="2020-08" db="EMBL/GenBank/DDBJ databases">
        <authorList>
            <person name="Liu C."/>
            <person name="Sun Q."/>
        </authorList>
    </citation>
    <scope>NUCLEOTIDE SEQUENCE</scope>
    <source>
        <strain evidence="6">BX16</strain>
    </source>
</reference>